<feature type="transmembrane region" description="Helical" evidence="1">
    <location>
        <begin position="197"/>
        <end position="222"/>
    </location>
</feature>
<dbReference type="Pfam" id="PF19656">
    <property type="entry name" value="DUF6159"/>
    <property type="match status" value="1"/>
</dbReference>
<reference evidence="2 3" key="1">
    <citation type="submission" date="2015-09" db="EMBL/GenBank/DDBJ databases">
        <title>A metagenomics-based metabolic model of nitrate-dependent anaerobic oxidation of methane by Methanoperedens-like archaea.</title>
        <authorList>
            <person name="Arshad A."/>
            <person name="Speth D.R."/>
            <person name="De Graaf R.M."/>
            <person name="Op Den Camp H.J."/>
            <person name="Jetten M.S."/>
            <person name="Welte C.U."/>
        </authorList>
    </citation>
    <scope>NUCLEOTIDE SEQUENCE [LARGE SCALE GENOMIC DNA]</scope>
</reference>
<comment type="caution">
    <text evidence="2">The sequence shown here is derived from an EMBL/GenBank/DDBJ whole genome shotgun (WGS) entry which is preliminary data.</text>
</comment>
<dbReference type="InterPro" id="IPR046157">
    <property type="entry name" value="DUF6159"/>
</dbReference>
<feature type="transmembrane region" description="Helical" evidence="1">
    <location>
        <begin position="110"/>
        <end position="128"/>
    </location>
</feature>
<name>A0A0N8KQW0_9EURY</name>
<keyword evidence="1" id="KW-0812">Transmembrane</keyword>
<gene>
    <name evidence="2" type="ORF">MPEBLZ_02192</name>
</gene>
<feature type="transmembrane region" description="Helical" evidence="1">
    <location>
        <begin position="62"/>
        <end position="90"/>
    </location>
</feature>
<dbReference type="AlphaFoldDB" id="A0A0N8KQW0"/>
<dbReference type="Proteomes" id="UP000050360">
    <property type="component" value="Unassembled WGS sequence"/>
</dbReference>
<sequence>MFENVFKGFSFIKESFSLIGKDADVIKPSFYSIFVGVFFTIFSVIIMLFLESGLKLGNIFYLFAFLVLLGNYFISYFFTGMTAFLVYDYFKDGDATMSEAWAATEKNKFTILYLAVISAIVNIILGVLRGKAQRGQGAIGVGGLSGMILGFIEKAWTVGTHFMIPAIVIEDRELGSAVERTTQIIKRNLLPIGVGEIAVGLVTGIISFIGIIIAIFIGFSLVNIAGPIIALLLAAILIVIVIALSMYVTTTYHTCLFLWARNVEVAPGSSIKPPAPIANALGIR</sequence>
<evidence type="ECO:0000313" key="2">
    <source>
        <dbReference type="EMBL" id="KPQ43234.1"/>
    </source>
</evidence>
<keyword evidence="1" id="KW-0472">Membrane</keyword>
<protein>
    <submittedName>
        <fullName evidence="2">Uncharacterized protein</fullName>
    </submittedName>
</protein>
<feature type="transmembrane region" description="Helical" evidence="1">
    <location>
        <begin position="228"/>
        <end position="248"/>
    </location>
</feature>
<keyword evidence="1" id="KW-1133">Transmembrane helix</keyword>
<accession>A0A0N8KQW0</accession>
<evidence type="ECO:0000313" key="3">
    <source>
        <dbReference type="Proteomes" id="UP000050360"/>
    </source>
</evidence>
<feature type="transmembrane region" description="Helical" evidence="1">
    <location>
        <begin position="30"/>
        <end position="50"/>
    </location>
</feature>
<organism evidence="2 3">
    <name type="scientific">Candidatus Methanoperedens nitratireducens</name>
    <dbReference type="NCBI Taxonomy" id="1392998"/>
    <lineage>
        <taxon>Archaea</taxon>
        <taxon>Methanobacteriati</taxon>
        <taxon>Methanobacteriota</taxon>
        <taxon>Stenosarchaea group</taxon>
        <taxon>Methanomicrobia</taxon>
        <taxon>Methanosarcinales</taxon>
        <taxon>ANME-2 cluster</taxon>
        <taxon>Candidatus Methanoperedentaceae</taxon>
        <taxon>Candidatus Methanoperedens</taxon>
    </lineage>
</organism>
<proteinExistence type="predicted"/>
<evidence type="ECO:0000256" key="1">
    <source>
        <dbReference type="SAM" id="Phobius"/>
    </source>
</evidence>
<dbReference type="EMBL" id="LKCM01000167">
    <property type="protein sequence ID" value="KPQ43234.1"/>
    <property type="molecule type" value="Genomic_DNA"/>
</dbReference>